<dbReference type="RefSeq" id="WP_109825162.1">
    <property type="nucleotide sequence ID" value="NZ_QGKL01000042.1"/>
</dbReference>
<name>A0A317C497_9GAMM</name>
<accession>A0A317C497</accession>
<evidence type="ECO:0000313" key="3">
    <source>
        <dbReference type="EMBL" id="PWQ93408.1"/>
    </source>
</evidence>
<dbReference type="EMBL" id="QGKL01000042">
    <property type="protein sequence ID" value="PWQ93408.1"/>
    <property type="molecule type" value="Genomic_DNA"/>
</dbReference>
<dbReference type="AlphaFoldDB" id="A0A317C497"/>
<dbReference type="InterPro" id="IPR003961">
    <property type="entry name" value="FN3_dom"/>
</dbReference>
<evidence type="ECO:0000259" key="2">
    <source>
        <dbReference type="PROSITE" id="PS50853"/>
    </source>
</evidence>
<gene>
    <name evidence="3" type="ORF">DKT75_17395</name>
</gene>
<reference evidence="3 4" key="1">
    <citation type="submission" date="2018-05" db="EMBL/GenBank/DDBJ databases">
        <title>Leucothrix arctica sp. nov., isolated from Arctic seawater.</title>
        <authorList>
            <person name="Choi A."/>
            <person name="Baek K."/>
        </authorList>
    </citation>
    <scope>NUCLEOTIDE SEQUENCE [LARGE SCALE GENOMIC DNA]</scope>
    <source>
        <strain evidence="3 4">IMCC9719</strain>
    </source>
</reference>
<dbReference type="Proteomes" id="UP000245506">
    <property type="component" value="Unassembled WGS sequence"/>
</dbReference>
<dbReference type="InterPro" id="IPR036116">
    <property type="entry name" value="FN3_sf"/>
</dbReference>
<dbReference type="Gene3D" id="2.60.40.10">
    <property type="entry name" value="Immunoglobulins"/>
    <property type="match status" value="1"/>
</dbReference>
<dbReference type="Pfam" id="PF00041">
    <property type="entry name" value="fn3"/>
    <property type="match status" value="1"/>
</dbReference>
<dbReference type="OrthoDB" id="5622008at2"/>
<dbReference type="SUPFAM" id="SSF49265">
    <property type="entry name" value="Fibronectin type III"/>
    <property type="match status" value="1"/>
</dbReference>
<dbReference type="SMART" id="SM00060">
    <property type="entry name" value="FN3"/>
    <property type="match status" value="1"/>
</dbReference>
<dbReference type="CDD" id="cd00063">
    <property type="entry name" value="FN3"/>
    <property type="match status" value="1"/>
</dbReference>
<keyword evidence="4" id="KW-1185">Reference proteome</keyword>
<feature type="region of interest" description="Disordered" evidence="1">
    <location>
        <begin position="24"/>
        <end position="53"/>
    </location>
</feature>
<organism evidence="3 4">
    <name type="scientific">Leucothrix arctica</name>
    <dbReference type="NCBI Taxonomy" id="1481894"/>
    <lineage>
        <taxon>Bacteria</taxon>
        <taxon>Pseudomonadati</taxon>
        <taxon>Pseudomonadota</taxon>
        <taxon>Gammaproteobacteria</taxon>
        <taxon>Thiotrichales</taxon>
        <taxon>Thiotrichaceae</taxon>
        <taxon>Leucothrix</taxon>
    </lineage>
</organism>
<sequence length="388" mass="41300">MKGSIFQLTAIALGIFLIIGSGGSGSSSSDDSTEEEVIEPSEPEVPEEPVDLTPGIPSNFRAVSAYEGALLSWKETANANSYELCYAMETITNFNDCADYSGGTSFSVGTATSAAVSALTAGTPYYFQVRATNSEGTTGTASELVIATPGLGLNDTGITVCRGNDSVDLDCTSGLFTNQDADHGLDFTATDDIDGHTGFTFTRLDETGAEIDSSALDWSCAKDQNTGLIWEGKHRNISTETASSDSLHEASDSFTWYNSNAQNNAGTAGEQNSVNDSCYGYDASNVTSYCNTEAFIERVNTAGYCGLNNWRLPNRHELNSIVNYDAVEPAADLSVFQYTTSDVFWSATPVYSASFSGEQAWATNFNYGGSSKVHKTESHSVRLVSDGQ</sequence>
<dbReference type="InterPro" id="IPR013783">
    <property type="entry name" value="Ig-like_fold"/>
</dbReference>
<dbReference type="PROSITE" id="PS50853">
    <property type="entry name" value="FN3"/>
    <property type="match status" value="1"/>
</dbReference>
<comment type="caution">
    <text evidence="3">The sequence shown here is derived from an EMBL/GenBank/DDBJ whole genome shotgun (WGS) entry which is preliminary data.</text>
</comment>
<protein>
    <recommendedName>
        <fullName evidence="2">Fibronectin type-III domain-containing protein</fullName>
    </recommendedName>
</protein>
<evidence type="ECO:0000313" key="4">
    <source>
        <dbReference type="Proteomes" id="UP000245506"/>
    </source>
</evidence>
<proteinExistence type="predicted"/>
<feature type="domain" description="Fibronectin type-III" evidence="2">
    <location>
        <begin position="53"/>
        <end position="152"/>
    </location>
</feature>
<evidence type="ECO:0000256" key="1">
    <source>
        <dbReference type="SAM" id="MobiDB-lite"/>
    </source>
</evidence>
<dbReference type="InterPro" id="IPR011460">
    <property type="entry name" value="Lcl_C"/>
</dbReference>
<dbReference type="Pfam" id="PF07603">
    <property type="entry name" value="Lcl_C"/>
    <property type="match status" value="1"/>
</dbReference>
<feature type="compositionally biased region" description="Acidic residues" evidence="1">
    <location>
        <begin position="31"/>
        <end position="50"/>
    </location>
</feature>